<gene>
    <name evidence="2" type="ORF">MSZNOR_3373</name>
</gene>
<organism evidence="2 3">
    <name type="scientific">Methylocaldum szegediense</name>
    <dbReference type="NCBI Taxonomy" id="73780"/>
    <lineage>
        <taxon>Bacteria</taxon>
        <taxon>Pseudomonadati</taxon>
        <taxon>Pseudomonadota</taxon>
        <taxon>Gammaproteobacteria</taxon>
        <taxon>Methylococcales</taxon>
        <taxon>Methylococcaceae</taxon>
        <taxon>Methylocaldum</taxon>
    </lineage>
</organism>
<proteinExistence type="predicted"/>
<keyword evidence="3" id="KW-1185">Reference proteome</keyword>
<accession>A0ABN8XAC6</accession>
<protein>
    <submittedName>
        <fullName evidence="2">Uncharacterized protein</fullName>
    </submittedName>
</protein>
<reference evidence="2 3" key="1">
    <citation type="submission" date="2023-03" db="EMBL/GenBank/DDBJ databases">
        <authorList>
            <person name="Pearce D."/>
        </authorList>
    </citation>
    <scope>NUCLEOTIDE SEQUENCE [LARGE SCALE GENOMIC DNA]</scope>
    <source>
        <strain evidence="2">Msz</strain>
    </source>
</reference>
<feature type="region of interest" description="Disordered" evidence="1">
    <location>
        <begin position="47"/>
        <end position="67"/>
    </location>
</feature>
<dbReference type="EMBL" id="OX458333">
    <property type="protein sequence ID" value="CAI8897626.1"/>
    <property type="molecule type" value="Genomic_DNA"/>
</dbReference>
<evidence type="ECO:0000313" key="2">
    <source>
        <dbReference type="EMBL" id="CAI8897626.1"/>
    </source>
</evidence>
<name>A0ABN8XAC6_9GAMM</name>
<sequence length="67" mass="7520">MTEIQGRVGGLGFLTAYHLTLGRSDLFIGQRSTKYVYNRDRHSSVREMSIGTDAGSSRRLSGKRRSK</sequence>
<evidence type="ECO:0000256" key="1">
    <source>
        <dbReference type="SAM" id="MobiDB-lite"/>
    </source>
</evidence>
<dbReference type="Proteomes" id="UP001162030">
    <property type="component" value="Chromosome"/>
</dbReference>
<evidence type="ECO:0000313" key="3">
    <source>
        <dbReference type="Proteomes" id="UP001162030"/>
    </source>
</evidence>